<feature type="compositionally biased region" description="Acidic residues" evidence="1">
    <location>
        <begin position="157"/>
        <end position="170"/>
    </location>
</feature>
<dbReference type="AlphaFoldDB" id="A0AAE0MJP5"/>
<accession>A0AAE0MJP5</accession>
<sequence length="170" mass="18663">MSSPSNNPHRSQPRQNQPSRLHRQTAAVGAPEVAVEQAHIEAARLAAITNQVMAIFDPNRLMESMDAALRTISAAAGGHPATARAIARHIADENDRNPRLWARRCGPEDGIPNPPPPYSALPSKGEVTVDLSLPEPEYTPRYTLYAQGQKRKREEGDNLEEDGEEENNSN</sequence>
<evidence type="ECO:0000313" key="2">
    <source>
        <dbReference type="EMBL" id="KAK3334685.1"/>
    </source>
</evidence>
<name>A0AAE0MJP5_9PEZI</name>
<reference evidence="2" key="1">
    <citation type="journal article" date="2023" name="Mol. Phylogenet. Evol.">
        <title>Genome-scale phylogeny and comparative genomics of the fungal order Sordariales.</title>
        <authorList>
            <person name="Hensen N."/>
            <person name="Bonometti L."/>
            <person name="Westerberg I."/>
            <person name="Brannstrom I.O."/>
            <person name="Guillou S."/>
            <person name="Cros-Aarteil S."/>
            <person name="Calhoun S."/>
            <person name="Haridas S."/>
            <person name="Kuo A."/>
            <person name="Mondo S."/>
            <person name="Pangilinan J."/>
            <person name="Riley R."/>
            <person name="LaButti K."/>
            <person name="Andreopoulos B."/>
            <person name="Lipzen A."/>
            <person name="Chen C."/>
            <person name="Yan M."/>
            <person name="Daum C."/>
            <person name="Ng V."/>
            <person name="Clum A."/>
            <person name="Steindorff A."/>
            <person name="Ohm R.A."/>
            <person name="Martin F."/>
            <person name="Silar P."/>
            <person name="Natvig D.O."/>
            <person name="Lalanne C."/>
            <person name="Gautier V."/>
            <person name="Ament-Velasquez S.L."/>
            <person name="Kruys A."/>
            <person name="Hutchinson M.I."/>
            <person name="Powell A.J."/>
            <person name="Barry K."/>
            <person name="Miller A.N."/>
            <person name="Grigoriev I.V."/>
            <person name="Debuchy R."/>
            <person name="Gladieux P."/>
            <person name="Hiltunen Thoren M."/>
            <person name="Johannesson H."/>
        </authorList>
    </citation>
    <scope>NUCLEOTIDE SEQUENCE</scope>
    <source>
        <strain evidence="2">CBS 560.94</strain>
    </source>
</reference>
<feature type="region of interest" description="Disordered" evidence="1">
    <location>
        <begin position="92"/>
        <end position="170"/>
    </location>
</feature>
<feature type="compositionally biased region" description="Polar residues" evidence="1">
    <location>
        <begin position="1"/>
        <end position="19"/>
    </location>
</feature>
<comment type="caution">
    <text evidence="2">The sequence shown here is derived from an EMBL/GenBank/DDBJ whole genome shotgun (WGS) entry which is preliminary data.</text>
</comment>
<dbReference type="EMBL" id="JAUEPP010000010">
    <property type="protein sequence ID" value="KAK3334685.1"/>
    <property type="molecule type" value="Genomic_DNA"/>
</dbReference>
<gene>
    <name evidence="2" type="ORF">B0H65DRAFT_553614</name>
</gene>
<protein>
    <submittedName>
        <fullName evidence="2">Uncharacterized protein</fullName>
    </submittedName>
</protein>
<dbReference type="RefSeq" id="XP_062676851.1">
    <property type="nucleotide sequence ID" value="XM_062829978.1"/>
</dbReference>
<dbReference type="GeneID" id="87867132"/>
<feature type="region of interest" description="Disordered" evidence="1">
    <location>
        <begin position="1"/>
        <end position="30"/>
    </location>
</feature>
<reference evidence="2" key="2">
    <citation type="submission" date="2023-06" db="EMBL/GenBank/DDBJ databases">
        <authorList>
            <consortium name="Lawrence Berkeley National Laboratory"/>
            <person name="Haridas S."/>
            <person name="Hensen N."/>
            <person name="Bonometti L."/>
            <person name="Westerberg I."/>
            <person name="Brannstrom I.O."/>
            <person name="Guillou S."/>
            <person name="Cros-Aarteil S."/>
            <person name="Calhoun S."/>
            <person name="Kuo A."/>
            <person name="Mondo S."/>
            <person name="Pangilinan J."/>
            <person name="Riley R."/>
            <person name="Labutti K."/>
            <person name="Andreopoulos B."/>
            <person name="Lipzen A."/>
            <person name="Chen C."/>
            <person name="Yanf M."/>
            <person name="Daum C."/>
            <person name="Ng V."/>
            <person name="Clum A."/>
            <person name="Steindorff A."/>
            <person name="Ohm R."/>
            <person name="Martin F."/>
            <person name="Silar P."/>
            <person name="Natvig D."/>
            <person name="Lalanne C."/>
            <person name="Gautier V."/>
            <person name="Ament-Velasquez S.L."/>
            <person name="Kruys A."/>
            <person name="Hutchinson M.I."/>
            <person name="Powell A.J."/>
            <person name="Barry K."/>
            <person name="Miller A.N."/>
            <person name="Grigoriev I.V."/>
            <person name="Debuchy R."/>
            <person name="Gladieux P."/>
            <person name="Thoren M.H."/>
            <person name="Johannesson H."/>
        </authorList>
    </citation>
    <scope>NUCLEOTIDE SEQUENCE</scope>
    <source>
        <strain evidence="2">CBS 560.94</strain>
    </source>
</reference>
<organism evidence="2 3">
    <name type="scientific">Neurospora tetraspora</name>
    <dbReference type="NCBI Taxonomy" id="94610"/>
    <lineage>
        <taxon>Eukaryota</taxon>
        <taxon>Fungi</taxon>
        <taxon>Dikarya</taxon>
        <taxon>Ascomycota</taxon>
        <taxon>Pezizomycotina</taxon>
        <taxon>Sordariomycetes</taxon>
        <taxon>Sordariomycetidae</taxon>
        <taxon>Sordariales</taxon>
        <taxon>Sordariaceae</taxon>
        <taxon>Neurospora</taxon>
    </lineage>
</organism>
<dbReference type="Proteomes" id="UP001278500">
    <property type="component" value="Unassembled WGS sequence"/>
</dbReference>
<evidence type="ECO:0000313" key="3">
    <source>
        <dbReference type="Proteomes" id="UP001278500"/>
    </source>
</evidence>
<keyword evidence="3" id="KW-1185">Reference proteome</keyword>
<proteinExistence type="predicted"/>
<evidence type="ECO:0000256" key="1">
    <source>
        <dbReference type="SAM" id="MobiDB-lite"/>
    </source>
</evidence>